<proteinExistence type="predicted"/>
<accession>A0A395IGU5</accession>
<evidence type="ECO:0000313" key="1">
    <source>
        <dbReference type="EMBL" id="RAL59386.1"/>
    </source>
</evidence>
<reference evidence="1 2" key="1">
    <citation type="submission" date="2018-06" db="EMBL/GenBank/DDBJ databases">
        <title>Genome Sequence of the Brown Rot Fungal Pathogen Monilinia fructigena.</title>
        <authorList>
            <person name="Landi L."/>
            <person name="De Miccolis Angelini R.M."/>
            <person name="Pollastro S."/>
            <person name="Abate D."/>
            <person name="Faretra F."/>
            <person name="Romanazzi G."/>
        </authorList>
    </citation>
    <scope>NUCLEOTIDE SEQUENCE [LARGE SCALE GENOMIC DNA]</scope>
    <source>
        <strain evidence="1 2">Mfrg269</strain>
    </source>
</reference>
<dbReference type="EMBL" id="QKRW01000054">
    <property type="protein sequence ID" value="RAL59386.1"/>
    <property type="molecule type" value="Genomic_DNA"/>
</dbReference>
<sequence>MQKLVDQKAKDHSFLEVVAQDSRALGASLLHERIRTTVQRESQRVSEVIEICKRIDQFKQIIESEKDKLEAYWTQYQEIQSDFVKFSAQVVGGDVPEEKEPSEGYRVDMRFLDAEHATKMELLLEEVW</sequence>
<organism evidence="1 2">
    <name type="scientific">Monilinia fructigena</name>
    <dbReference type="NCBI Taxonomy" id="38457"/>
    <lineage>
        <taxon>Eukaryota</taxon>
        <taxon>Fungi</taxon>
        <taxon>Dikarya</taxon>
        <taxon>Ascomycota</taxon>
        <taxon>Pezizomycotina</taxon>
        <taxon>Leotiomycetes</taxon>
        <taxon>Helotiales</taxon>
        <taxon>Sclerotiniaceae</taxon>
        <taxon>Monilinia</taxon>
    </lineage>
</organism>
<comment type="caution">
    <text evidence="1">The sequence shown here is derived from an EMBL/GenBank/DDBJ whole genome shotgun (WGS) entry which is preliminary data.</text>
</comment>
<dbReference type="Proteomes" id="UP000249056">
    <property type="component" value="Unassembled WGS sequence"/>
</dbReference>
<keyword evidence="2" id="KW-1185">Reference proteome</keyword>
<evidence type="ECO:0000313" key="2">
    <source>
        <dbReference type="Proteomes" id="UP000249056"/>
    </source>
</evidence>
<dbReference type="AlphaFoldDB" id="A0A395IGU5"/>
<name>A0A395IGU5_9HELO</name>
<gene>
    <name evidence="1" type="ORF">DID88_006875</name>
</gene>
<protein>
    <submittedName>
        <fullName evidence="1">Uncharacterized protein</fullName>
    </submittedName>
</protein>
<dbReference type="OrthoDB" id="5341143at2759"/>